<evidence type="ECO:0000313" key="1">
    <source>
        <dbReference type="EMBL" id="AHE52810.1"/>
    </source>
</evidence>
<accession>W0AAW1</accession>
<keyword evidence="2" id="KW-1185">Reference proteome</keyword>
<sequence length="80" mass="8885">MVPRTIDRALRDDMISEAYLQVLEGRIKGNATPTDMKKVISGVFRRFANKWGDVSLDEPVSAGSDTLLRDMIPEDAGLYA</sequence>
<dbReference type="KEGG" id="ssan:NX02_05355"/>
<organism evidence="1 2">
    <name type="scientific">Sphingomonas sanxanigenens DSM 19645 = NX02</name>
    <dbReference type="NCBI Taxonomy" id="1123269"/>
    <lineage>
        <taxon>Bacteria</taxon>
        <taxon>Pseudomonadati</taxon>
        <taxon>Pseudomonadota</taxon>
        <taxon>Alphaproteobacteria</taxon>
        <taxon>Sphingomonadales</taxon>
        <taxon>Sphingomonadaceae</taxon>
        <taxon>Sphingomonas</taxon>
    </lineage>
</organism>
<name>W0AAW1_9SPHN</name>
<gene>
    <name evidence="1" type="ORF">NX02_05355</name>
</gene>
<proteinExistence type="predicted"/>
<protein>
    <submittedName>
        <fullName evidence="1">Uncharacterized protein</fullName>
    </submittedName>
</protein>
<evidence type="ECO:0000313" key="2">
    <source>
        <dbReference type="Proteomes" id="UP000018851"/>
    </source>
</evidence>
<reference evidence="1 2" key="1">
    <citation type="submission" date="2013-07" db="EMBL/GenBank/DDBJ databases">
        <title>Completed genome of Sphingomonas sanxanigenens NX02.</title>
        <authorList>
            <person name="Ma T."/>
            <person name="Huang H."/>
            <person name="Wu M."/>
            <person name="Li X."/>
            <person name="Li G."/>
        </authorList>
    </citation>
    <scope>NUCLEOTIDE SEQUENCE [LARGE SCALE GENOMIC DNA]</scope>
    <source>
        <strain evidence="1 2">NX02</strain>
    </source>
</reference>
<dbReference type="HOGENOM" id="CLU_2587946_0_0_5"/>
<dbReference type="Proteomes" id="UP000018851">
    <property type="component" value="Chromosome"/>
</dbReference>
<dbReference type="AlphaFoldDB" id="W0AAW1"/>
<dbReference type="EMBL" id="CP006644">
    <property type="protein sequence ID" value="AHE52810.1"/>
    <property type="molecule type" value="Genomic_DNA"/>
</dbReference>
<dbReference type="PATRIC" id="fig|1123269.5.peg.1041"/>